<dbReference type="AlphaFoldDB" id="A0AA87ZPZ5"/>
<accession>A0AA87ZPZ5</accession>
<gene>
    <name evidence="1" type="ORF">TIFTF001_006741</name>
</gene>
<dbReference type="EMBL" id="BTGU01000007">
    <property type="protein sequence ID" value="GMN37340.1"/>
    <property type="molecule type" value="Genomic_DNA"/>
</dbReference>
<evidence type="ECO:0000313" key="2">
    <source>
        <dbReference type="Proteomes" id="UP001187192"/>
    </source>
</evidence>
<protein>
    <submittedName>
        <fullName evidence="1">Uncharacterized protein</fullName>
    </submittedName>
</protein>
<dbReference type="Proteomes" id="UP001187192">
    <property type="component" value="Unassembled WGS sequence"/>
</dbReference>
<proteinExistence type="predicted"/>
<reference evidence="1" key="1">
    <citation type="submission" date="2023-07" db="EMBL/GenBank/DDBJ databases">
        <title>draft genome sequence of fig (Ficus carica).</title>
        <authorList>
            <person name="Takahashi T."/>
            <person name="Nishimura K."/>
        </authorList>
    </citation>
    <scope>NUCLEOTIDE SEQUENCE</scope>
</reference>
<organism evidence="1 2">
    <name type="scientific">Ficus carica</name>
    <name type="common">Common fig</name>
    <dbReference type="NCBI Taxonomy" id="3494"/>
    <lineage>
        <taxon>Eukaryota</taxon>
        <taxon>Viridiplantae</taxon>
        <taxon>Streptophyta</taxon>
        <taxon>Embryophyta</taxon>
        <taxon>Tracheophyta</taxon>
        <taxon>Spermatophyta</taxon>
        <taxon>Magnoliopsida</taxon>
        <taxon>eudicotyledons</taxon>
        <taxon>Gunneridae</taxon>
        <taxon>Pentapetalae</taxon>
        <taxon>rosids</taxon>
        <taxon>fabids</taxon>
        <taxon>Rosales</taxon>
        <taxon>Moraceae</taxon>
        <taxon>Ficeae</taxon>
        <taxon>Ficus</taxon>
    </lineage>
</organism>
<name>A0AA87ZPZ5_FICCA</name>
<evidence type="ECO:0000313" key="1">
    <source>
        <dbReference type="EMBL" id="GMN37340.1"/>
    </source>
</evidence>
<comment type="caution">
    <text evidence="1">The sequence shown here is derived from an EMBL/GenBank/DDBJ whole genome shotgun (WGS) entry which is preliminary data.</text>
</comment>
<keyword evidence="2" id="KW-1185">Reference proteome</keyword>
<sequence>MIRRCRPLKKPALTRFHAFSFKGEISLLHQPCCREGEIDVVVLDAVVYVVDDLDEGFGEGAAVDDGLLGAADFGGGDELHGFGDLLDVLHGVDSHPQFSEAATDSRWGSVKFGLDGGADGGGENGH</sequence>